<dbReference type="Proteomes" id="UP000434101">
    <property type="component" value="Unassembled WGS sequence"/>
</dbReference>
<comment type="caution">
    <text evidence="3">The sequence shown here is derived from an EMBL/GenBank/DDBJ whole genome shotgun (WGS) entry which is preliminary data.</text>
</comment>
<dbReference type="AlphaFoldDB" id="A0A6B0VMC0"/>
<dbReference type="RefSeq" id="WP_160065528.1">
    <property type="nucleotide sequence ID" value="NZ_WUYX01000036.1"/>
</dbReference>
<keyword evidence="2" id="KW-1133">Transmembrane helix</keyword>
<feature type="transmembrane region" description="Helical" evidence="2">
    <location>
        <begin position="15"/>
        <end position="35"/>
    </location>
</feature>
<evidence type="ECO:0008006" key="5">
    <source>
        <dbReference type="Google" id="ProtNLM"/>
    </source>
</evidence>
<proteinExistence type="predicted"/>
<dbReference type="EMBL" id="WUYX01000036">
    <property type="protein sequence ID" value="MXV62704.1"/>
    <property type="molecule type" value="Genomic_DNA"/>
</dbReference>
<keyword evidence="2" id="KW-0812">Transmembrane</keyword>
<evidence type="ECO:0000256" key="1">
    <source>
        <dbReference type="SAM" id="MobiDB-lite"/>
    </source>
</evidence>
<evidence type="ECO:0000313" key="4">
    <source>
        <dbReference type="Proteomes" id="UP000434101"/>
    </source>
</evidence>
<keyword evidence="4" id="KW-1185">Reference proteome</keyword>
<reference evidence="3 4" key="1">
    <citation type="submission" date="2020-01" db="EMBL/GenBank/DDBJ databases">
        <title>Natronorubrum sp. JWXQ-INN 674 isolated from Inner Mongolia Autonomous Region of China.</title>
        <authorList>
            <person name="Xue Q."/>
        </authorList>
    </citation>
    <scope>NUCLEOTIDE SEQUENCE [LARGE SCALE GENOMIC DNA]</scope>
    <source>
        <strain evidence="3 4">JWXQ-INN-674</strain>
    </source>
</reference>
<accession>A0A6B0VMC0</accession>
<keyword evidence="2" id="KW-0472">Membrane</keyword>
<feature type="transmembrane region" description="Helical" evidence="2">
    <location>
        <begin position="41"/>
        <end position="60"/>
    </location>
</feature>
<name>A0A6B0VMC0_9EURY</name>
<gene>
    <name evidence="3" type="ORF">GS429_11640</name>
</gene>
<protein>
    <recommendedName>
        <fullName evidence="5">SHOCT domain-containing protein</fullName>
    </recommendedName>
</protein>
<organism evidence="3 4">
    <name type="scientific">Natronorubrum halalkaliphilum</name>
    <dbReference type="NCBI Taxonomy" id="2691917"/>
    <lineage>
        <taxon>Archaea</taxon>
        <taxon>Methanobacteriati</taxon>
        <taxon>Methanobacteriota</taxon>
        <taxon>Stenosarchaea group</taxon>
        <taxon>Halobacteria</taxon>
        <taxon>Halobacteriales</taxon>
        <taxon>Natrialbaceae</taxon>
        <taxon>Natronorubrum</taxon>
    </lineage>
</organism>
<evidence type="ECO:0000313" key="3">
    <source>
        <dbReference type="EMBL" id="MXV62704.1"/>
    </source>
</evidence>
<sequence>MVHSWLLSNAYIEDVGDLAILVSLPSLVVISLLWVLGFSTLATVVSIFVFIGVLPILLLFGDSILARSRDEEQAHDPLENLNNLYAEGELTREELEREVERELSDTPNDHETDSSPEKERISESERS</sequence>
<feature type="region of interest" description="Disordered" evidence="1">
    <location>
        <begin position="96"/>
        <end position="127"/>
    </location>
</feature>
<evidence type="ECO:0000256" key="2">
    <source>
        <dbReference type="SAM" id="Phobius"/>
    </source>
</evidence>